<reference evidence="1 2" key="1">
    <citation type="submission" date="2016-03" db="EMBL/GenBank/DDBJ databases">
        <authorList>
            <consortium name="Pathogen Informatics"/>
        </authorList>
    </citation>
    <scope>NUCLEOTIDE SEQUENCE [LARGE SCALE GENOMIC DNA]</scope>
    <source>
        <strain evidence="1 2">NCTC13364</strain>
    </source>
</reference>
<dbReference type="EMBL" id="FKBS01000029">
    <property type="protein sequence ID" value="SAI58902.1"/>
    <property type="molecule type" value="Genomic_DNA"/>
</dbReference>
<dbReference type="RefSeq" id="WP_066420842.1">
    <property type="nucleotide sequence ID" value="NZ_FKBS01000029.1"/>
</dbReference>
<organism evidence="1 2">
    <name type="scientific">Bordetella ansorpii</name>
    <dbReference type="NCBI Taxonomy" id="288768"/>
    <lineage>
        <taxon>Bacteria</taxon>
        <taxon>Pseudomonadati</taxon>
        <taxon>Pseudomonadota</taxon>
        <taxon>Betaproteobacteria</taxon>
        <taxon>Burkholderiales</taxon>
        <taxon>Alcaligenaceae</taxon>
        <taxon>Bordetella</taxon>
    </lineage>
</organism>
<protein>
    <submittedName>
        <fullName evidence="1">Uncharacterized protein</fullName>
    </submittedName>
</protein>
<evidence type="ECO:0000313" key="1">
    <source>
        <dbReference type="EMBL" id="SAI58902.1"/>
    </source>
</evidence>
<evidence type="ECO:0000313" key="2">
    <source>
        <dbReference type="Proteomes" id="UP000077037"/>
    </source>
</evidence>
<dbReference type="Proteomes" id="UP000077037">
    <property type="component" value="Unassembled WGS sequence"/>
</dbReference>
<name>A0A157RLN3_9BORD</name>
<gene>
    <name evidence="1" type="ORF">SAMEA1982600_05173</name>
</gene>
<dbReference type="OrthoDB" id="8636953at2"/>
<proteinExistence type="predicted"/>
<accession>A0A157RLN3</accession>
<sequence length="116" mass="13586">MKSIDELLGREYDRKHYHCLHFAADAWELLTGDTRLAQIDEQTFRAARVLSLFRGMRRQLGPTESPSIALMEEVGTSDLHIGVCYQRRLLHLNEGGAWFVLMEVAEIQYRNMRFWT</sequence>
<dbReference type="AlphaFoldDB" id="A0A157RLN3"/>